<dbReference type="InterPro" id="IPR002545">
    <property type="entry name" value="CheW-lke_dom"/>
</dbReference>
<dbReference type="GO" id="GO:0006935">
    <property type="term" value="P:chemotaxis"/>
    <property type="evidence" value="ECO:0007669"/>
    <property type="project" value="InterPro"/>
</dbReference>
<keyword evidence="5" id="KW-1185">Reference proteome</keyword>
<dbReference type="Pfam" id="PF01584">
    <property type="entry name" value="CheW"/>
    <property type="match status" value="1"/>
</dbReference>
<proteinExistence type="predicted"/>
<evidence type="ECO:0000313" key="2">
    <source>
        <dbReference type="EMBL" id="PWY55726.1"/>
    </source>
</evidence>
<dbReference type="PANTHER" id="PTHR22617:SF23">
    <property type="entry name" value="CHEMOTAXIS PROTEIN CHEW"/>
    <property type="match status" value="1"/>
</dbReference>
<dbReference type="Gene3D" id="2.40.50.180">
    <property type="entry name" value="CheA-289, Domain 4"/>
    <property type="match status" value="1"/>
</dbReference>
<organism evidence="2 4">
    <name type="scientific">Legionella qingyii</name>
    <dbReference type="NCBI Taxonomy" id="2184757"/>
    <lineage>
        <taxon>Bacteria</taxon>
        <taxon>Pseudomonadati</taxon>
        <taxon>Pseudomonadota</taxon>
        <taxon>Gammaproteobacteria</taxon>
        <taxon>Legionellales</taxon>
        <taxon>Legionellaceae</taxon>
        <taxon>Legionella</taxon>
    </lineage>
</organism>
<sequence length="198" mass="22180">MMIKEQKHASELIPKNEEALKILQARAKQLAKQEIDTSKNHGITFVRFSLGQNENYGISYQYVQEVLRNVNIAPAPFVPNFIAGVINWRGALITVVDLIKFFHLNYAITDTEQNSEFIIVVQANNITLGLLVHHVEGSELYQPSELAAPLSSANVTNPEYILGLHHAVTAIINVETFISSLSQELKMRLYKIGETHGN</sequence>
<dbReference type="AlphaFoldDB" id="A0A317U4M5"/>
<comment type="caution">
    <text evidence="2">The sequence shown here is derived from an EMBL/GenBank/DDBJ whole genome shotgun (WGS) entry which is preliminary data.</text>
</comment>
<dbReference type="EMBL" id="QHJG01000015">
    <property type="protein sequence ID" value="PWY55726.1"/>
    <property type="molecule type" value="Genomic_DNA"/>
</dbReference>
<dbReference type="SUPFAM" id="SSF50341">
    <property type="entry name" value="CheW-like"/>
    <property type="match status" value="1"/>
</dbReference>
<dbReference type="GO" id="GO:0007165">
    <property type="term" value="P:signal transduction"/>
    <property type="evidence" value="ECO:0007669"/>
    <property type="project" value="InterPro"/>
</dbReference>
<dbReference type="Proteomes" id="UP000247152">
    <property type="component" value="Unassembled WGS sequence"/>
</dbReference>
<evidence type="ECO:0000313" key="4">
    <source>
        <dbReference type="Proteomes" id="UP000247152"/>
    </source>
</evidence>
<reference evidence="3 5" key="2">
    <citation type="submission" date="2018-12" db="EMBL/GenBank/DDBJ databases">
        <title>Legionella sp,whole genome shotgun sequence.</title>
        <authorList>
            <person name="Wu H."/>
        </authorList>
    </citation>
    <scope>NUCLEOTIDE SEQUENCE [LARGE SCALE GENOMIC DNA]</scope>
    <source>
        <strain evidence="5">km489</strain>
        <strain evidence="3">Km489</strain>
    </source>
</reference>
<dbReference type="PANTHER" id="PTHR22617">
    <property type="entry name" value="CHEMOTAXIS SENSOR HISTIDINE KINASE-RELATED"/>
    <property type="match status" value="1"/>
</dbReference>
<dbReference type="OrthoDB" id="9790406at2"/>
<accession>A0A317U4M5</accession>
<evidence type="ECO:0000259" key="1">
    <source>
        <dbReference type="PROSITE" id="PS50851"/>
    </source>
</evidence>
<reference evidence="2 4" key="1">
    <citation type="submission" date="2018-05" db="EMBL/GenBank/DDBJ databases">
        <title>Legionella qingyii sp.nov., whole genome shotgun sequence.</title>
        <authorList>
            <person name="Wu H."/>
            <person name="Zhu Q."/>
            <person name="Hu C."/>
        </authorList>
    </citation>
    <scope>NUCLEOTIDE SEQUENCE [LARGE SCALE GENOMIC DNA]</scope>
    <source>
        <strain evidence="2 4">HEB18</strain>
    </source>
</reference>
<dbReference type="SMART" id="SM00260">
    <property type="entry name" value="CheW"/>
    <property type="match status" value="1"/>
</dbReference>
<dbReference type="Proteomes" id="UP000287374">
    <property type="component" value="Unassembled WGS sequence"/>
</dbReference>
<dbReference type="EMBL" id="RZGX01000015">
    <property type="protein sequence ID" value="RUR21606.1"/>
    <property type="molecule type" value="Genomic_DNA"/>
</dbReference>
<protein>
    <submittedName>
        <fullName evidence="2">Chemotaxis protein CheW</fullName>
    </submittedName>
</protein>
<dbReference type="InterPro" id="IPR039315">
    <property type="entry name" value="CheW"/>
</dbReference>
<dbReference type="RefSeq" id="WP_110142634.1">
    <property type="nucleotide sequence ID" value="NZ_QHJG01000015.1"/>
</dbReference>
<evidence type="ECO:0000313" key="3">
    <source>
        <dbReference type="EMBL" id="RUR21606.1"/>
    </source>
</evidence>
<dbReference type="GO" id="GO:0005829">
    <property type="term" value="C:cytosol"/>
    <property type="evidence" value="ECO:0007669"/>
    <property type="project" value="TreeGrafter"/>
</dbReference>
<dbReference type="InterPro" id="IPR036061">
    <property type="entry name" value="CheW-like_dom_sf"/>
</dbReference>
<gene>
    <name evidence="2" type="ORF">DGG96_10555</name>
    <name evidence="3" type="ORF">ELY20_11660</name>
</gene>
<dbReference type="Gene3D" id="2.30.30.40">
    <property type="entry name" value="SH3 Domains"/>
    <property type="match status" value="1"/>
</dbReference>
<dbReference type="PROSITE" id="PS50851">
    <property type="entry name" value="CHEW"/>
    <property type="match status" value="1"/>
</dbReference>
<feature type="domain" description="CheW-like" evidence="1">
    <location>
        <begin position="42"/>
        <end position="183"/>
    </location>
</feature>
<name>A0A317U4M5_9GAMM</name>
<evidence type="ECO:0000313" key="5">
    <source>
        <dbReference type="Proteomes" id="UP000287374"/>
    </source>
</evidence>